<dbReference type="EMBL" id="BLJY01000007">
    <property type="protein sequence ID" value="GFF17473.1"/>
    <property type="molecule type" value="Genomic_DNA"/>
</dbReference>
<dbReference type="GO" id="GO:0016765">
    <property type="term" value="F:transferase activity, transferring alkyl or aryl (other than methyl) groups"/>
    <property type="evidence" value="ECO:0007669"/>
    <property type="project" value="InterPro"/>
</dbReference>
<dbReference type="PANTHER" id="PTHR40627">
    <property type="entry name" value="INDOLE PRENYLTRANSFERASE TDIB-RELATED"/>
    <property type="match status" value="1"/>
</dbReference>
<organism evidence="4 5">
    <name type="scientific">Aspergillus terreus</name>
    <dbReference type="NCBI Taxonomy" id="33178"/>
    <lineage>
        <taxon>Eukaryota</taxon>
        <taxon>Fungi</taxon>
        <taxon>Dikarya</taxon>
        <taxon>Ascomycota</taxon>
        <taxon>Pezizomycotina</taxon>
        <taxon>Eurotiomycetes</taxon>
        <taxon>Eurotiomycetidae</taxon>
        <taxon>Eurotiales</taxon>
        <taxon>Aspergillaceae</taxon>
        <taxon>Aspergillus</taxon>
        <taxon>Aspergillus subgen. Circumdati</taxon>
    </lineage>
</organism>
<reference evidence="4 5" key="1">
    <citation type="submission" date="2020-01" db="EMBL/GenBank/DDBJ databases">
        <title>Aspergillus terreus IFO 6365 whole genome shotgun sequence.</title>
        <authorList>
            <person name="Kanamasa S."/>
            <person name="Takahashi H."/>
        </authorList>
    </citation>
    <scope>NUCLEOTIDE SEQUENCE [LARGE SCALE GENOMIC DNA]</scope>
    <source>
        <strain evidence="4 5">IFO 6365</strain>
    </source>
</reference>
<keyword evidence="5" id="KW-1185">Reference proteome</keyword>
<protein>
    <submittedName>
        <fullName evidence="4">Prenyltransferase</fullName>
    </submittedName>
</protein>
<dbReference type="InterPro" id="IPR033964">
    <property type="entry name" value="ABBA"/>
</dbReference>
<evidence type="ECO:0000256" key="1">
    <source>
        <dbReference type="ARBA" id="ARBA00005179"/>
    </source>
</evidence>
<name>A0A5M3Z412_ASPTE</name>
<dbReference type="GO" id="GO:0009820">
    <property type="term" value="P:alkaloid metabolic process"/>
    <property type="evidence" value="ECO:0007669"/>
    <property type="project" value="InterPro"/>
</dbReference>
<evidence type="ECO:0000256" key="2">
    <source>
        <dbReference type="ARBA" id="ARBA00010209"/>
    </source>
</evidence>
<dbReference type="PANTHER" id="PTHR40627:SF4">
    <property type="entry name" value="PRENYLTRANSFERASE ASQH1-RELATED"/>
    <property type="match status" value="1"/>
</dbReference>
<dbReference type="PIRSF" id="PIRSF000509">
    <property type="entry name" value="Trp_DMAT"/>
    <property type="match status" value="1"/>
</dbReference>
<dbReference type="AlphaFoldDB" id="A0A5M3Z412"/>
<evidence type="ECO:0000256" key="3">
    <source>
        <dbReference type="ARBA" id="ARBA00022679"/>
    </source>
</evidence>
<evidence type="ECO:0000313" key="5">
    <source>
        <dbReference type="Proteomes" id="UP000452235"/>
    </source>
</evidence>
<comment type="pathway">
    <text evidence="1">Secondary metabolite biosynthesis.</text>
</comment>
<dbReference type="Proteomes" id="UP000452235">
    <property type="component" value="Unassembled WGS sequence"/>
</dbReference>
<dbReference type="SFLD" id="SFLDS00036">
    <property type="entry name" value="Aromatic_Prenyltransferase"/>
    <property type="match status" value="1"/>
</dbReference>
<dbReference type="Pfam" id="PF11991">
    <property type="entry name" value="Trp_DMAT"/>
    <property type="match status" value="1"/>
</dbReference>
<evidence type="ECO:0000313" key="4">
    <source>
        <dbReference type="EMBL" id="GFF17473.1"/>
    </source>
</evidence>
<sequence>MTKNAVNKDSSPSPVWAITSRWLDVTPQSQHWWILVGSQLAKLAQEAGYSVEEQFEMLLFLRRLLPRVGSFYSRRSANWTSRYASMLTNDGSPFEYSWKWNTDASCSSPEIRYCIEPIGPHTATPNDPFNYLETEKLLVDDLAPRMPQVDLTWFYHFADALGVRARKPAALNPDAPPSSMFVAFEHVANEIVVKAYFIPPCDCESGGAPSFATFANAARGILMNTNALDSVLAYVKLDPVGSTLTPDMLAIDCIDTTKSRLKLYANTHLTSFASVVSVMTMGGRIPNVSQGIKELEVLFRLVLGLETGFSWEEDLNVQDAFDTGLAHPFDLYARMTYYFDIAPNSTLPDVKLYIPVLRYAKSDKAVASGLGEYLRLAHRGRYHQGFVHALDEIRRRHPEGSGHRLQTFIAVAFQRDGSLAITSYINPGAYHPDFKAGPNI</sequence>
<comment type="similarity">
    <text evidence="2">Belongs to the tryptophan dimethylallyltransferase family.</text>
</comment>
<dbReference type="NCBIfam" id="TIGR03429">
    <property type="entry name" value="arom_pren_DMATS"/>
    <property type="match status" value="1"/>
</dbReference>
<comment type="caution">
    <text evidence="4">The sequence shown here is derived from an EMBL/GenBank/DDBJ whole genome shotgun (WGS) entry which is preliminary data.</text>
</comment>
<dbReference type="OrthoDB" id="3354387at2759"/>
<dbReference type="InterPro" id="IPR017795">
    <property type="entry name" value="ABBA_NscD-like"/>
</dbReference>
<dbReference type="CDD" id="cd13929">
    <property type="entry name" value="PT-DMATS_CymD"/>
    <property type="match status" value="1"/>
</dbReference>
<dbReference type="InterPro" id="IPR012148">
    <property type="entry name" value="ABBA_DMATS-like"/>
</dbReference>
<dbReference type="SFLD" id="SFLDG01162">
    <property type="entry name" value="I"/>
    <property type="match status" value="1"/>
</dbReference>
<proteinExistence type="inferred from homology"/>
<accession>A0A5M3Z412</accession>
<gene>
    <name evidence="4" type="ORF">ATEIFO6365_0007002200</name>
</gene>
<dbReference type="VEuPathDB" id="FungiDB:ATEG_08428"/>
<keyword evidence="3 4" id="KW-0808">Transferase</keyword>